<dbReference type="EMBL" id="VNJI01000050">
    <property type="protein sequence ID" value="TVY06691.1"/>
    <property type="molecule type" value="Genomic_DNA"/>
</dbReference>
<name>A0A559K3I1_9BACL</name>
<organism evidence="2 3">
    <name type="scientific">Paenibacillus cremeus</name>
    <dbReference type="NCBI Taxonomy" id="2163881"/>
    <lineage>
        <taxon>Bacteria</taxon>
        <taxon>Bacillati</taxon>
        <taxon>Bacillota</taxon>
        <taxon>Bacilli</taxon>
        <taxon>Bacillales</taxon>
        <taxon>Paenibacillaceae</taxon>
        <taxon>Paenibacillus</taxon>
    </lineage>
</organism>
<comment type="caution">
    <text evidence="2">The sequence shown here is derived from an EMBL/GenBank/DDBJ whole genome shotgun (WGS) entry which is preliminary data.</text>
</comment>
<protein>
    <submittedName>
        <fullName evidence="2">Uncharacterized protein</fullName>
    </submittedName>
</protein>
<dbReference type="AlphaFoldDB" id="A0A559K3I1"/>
<keyword evidence="1" id="KW-0812">Transmembrane</keyword>
<feature type="transmembrane region" description="Helical" evidence="1">
    <location>
        <begin position="55"/>
        <end position="72"/>
    </location>
</feature>
<feature type="transmembrane region" description="Helical" evidence="1">
    <location>
        <begin position="187"/>
        <end position="207"/>
    </location>
</feature>
<keyword evidence="1" id="KW-1133">Transmembrane helix</keyword>
<sequence length="213" mass="25288">MEYVFLYILIWWSMLVLGLTFFRFQWTSYITPLILSVIPLTFISVMLQIFGLVDLTAIIQPLCAIACFGLIFRFKWVFSLIMVVIPFAVNIVWEFLLNYAVTWFDMNQVLHNLKEDNQFSVGFLISIMNFLLIYVLIKQRWGFSFIPRSSKQPIGFKNGNEKLLAFVFSCFFFIGLSSLAVYYKNQFYIWTMLMVLFIWLLLLRVAFRKDLEE</sequence>
<evidence type="ECO:0000313" key="2">
    <source>
        <dbReference type="EMBL" id="TVY06691.1"/>
    </source>
</evidence>
<feature type="transmembrane region" description="Helical" evidence="1">
    <location>
        <begin position="163"/>
        <end position="181"/>
    </location>
</feature>
<accession>A0A559K3I1</accession>
<dbReference type="Proteomes" id="UP000317036">
    <property type="component" value="Unassembled WGS sequence"/>
</dbReference>
<reference evidence="2 3" key="1">
    <citation type="submission" date="2019-07" db="EMBL/GenBank/DDBJ databases">
        <authorList>
            <person name="Kim J."/>
        </authorList>
    </citation>
    <scope>NUCLEOTIDE SEQUENCE [LARGE SCALE GENOMIC DNA]</scope>
    <source>
        <strain evidence="2 3">JC52</strain>
    </source>
</reference>
<feature type="transmembrane region" description="Helical" evidence="1">
    <location>
        <begin position="29"/>
        <end position="49"/>
    </location>
</feature>
<feature type="transmembrane region" description="Helical" evidence="1">
    <location>
        <begin position="77"/>
        <end position="99"/>
    </location>
</feature>
<proteinExistence type="predicted"/>
<keyword evidence="1" id="KW-0472">Membrane</keyword>
<feature type="transmembrane region" description="Helical" evidence="1">
    <location>
        <begin position="6"/>
        <end position="22"/>
    </location>
</feature>
<keyword evidence="3" id="KW-1185">Reference proteome</keyword>
<evidence type="ECO:0000256" key="1">
    <source>
        <dbReference type="SAM" id="Phobius"/>
    </source>
</evidence>
<feature type="transmembrane region" description="Helical" evidence="1">
    <location>
        <begin position="119"/>
        <end position="137"/>
    </location>
</feature>
<gene>
    <name evidence="2" type="ORF">FPZ49_27995</name>
</gene>
<evidence type="ECO:0000313" key="3">
    <source>
        <dbReference type="Proteomes" id="UP000317036"/>
    </source>
</evidence>